<evidence type="ECO:0000313" key="1">
    <source>
        <dbReference type="EMBL" id="SHF38839.1"/>
    </source>
</evidence>
<dbReference type="AlphaFoldDB" id="A0A1M5B8M4"/>
<dbReference type="Pfam" id="PF08660">
    <property type="entry name" value="Alg14"/>
    <property type="match status" value="1"/>
</dbReference>
<dbReference type="SUPFAM" id="SSF53756">
    <property type="entry name" value="UDP-Glycosyltransferase/glycogen phosphorylase"/>
    <property type="match status" value="1"/>
</dbReference>
<dbReference type="GO" id="GO:0006488">
    <property type="term" value="P:dolichol-linked oligosaccharide biosynthetic process"/>
    <property type="evidence" value="ECO:0007669"/>
    <property type="project" value="InterPro"/>
</dbReference>
<dbReference type="Gene3D" id="3.40.50.2000">
    <property type="entry name" value="Glycogen Phosphorylase B"/>
    <property type="match status" value="1"/>
</dbReference>
<dbReference type="OrthoDB" id="555447at2"/>
<dbReference type="EMBL" id="FQUV01000005">
    <property type="protein sequence ID" value="SHF38839.1"/>
    <property type="molecule type" value="Genomic_DNA"/>
</dbReference>
<dbReference type="Proteomes" id="UP000184144">
    <property type="component" value="Unassembled WGS sequence"/>
</dbReference>
<dbReference type="STRING" id="1486859.SAMN05444273_105370"/>
<protein>
    <submittedName>
        <fullName evidence="1">Oligosaccharide biosynthesis protein Alg14 like</fullName>
    </submittedName>
</protein>
<proteinExistence type="predicted"/>
<dbReference type="InterPro" id="IPR013969">
    <property type="entry name" value="Oligosacch_biosynth_Alg14"/>
</dbReference>
<name>A0A1M5B8M4_9RHOB</name>
<sequence length="143" mass="15544">MVRVLAVSSGGGHWQQMRLLSHALGDVEIEYACSAHVGDLKVHRLPDCNMRTPVQLVAGVLAAWRLVRDVRPDVVISTGAAPGALALIIAKLFGHRTIWIDSIANAEQMSLSGRLTRRFSDLWMTQWEGVAEETGAIFAGSVL</sequence>
<evidence type="ECO:0000313" key="2">
    <source>
        <dbReference type="Proteomes" id="UP000184144"/>
    </source>
</evidence>
<gene>
    <name evidence="1" type="ORF">SAMN05444273_105370</name>
</gene>
<accession>A0A1M5B8M4</accession>
<dbReference type="RefSeq" id="WP_073144334.1">
    <property type="nucleotide sequence ID" value="NZ_FQUV01000005.1"/>
</dbReference>
<keyword evidence="2" id="KW-1185">Reference proteome</keyword>
<reference evidence="2" key="1">
    <citation type="submission" date="2016-11" db="EMBL/GenBank/DDBJ databases">
        <authorList>
            <person name="Varghese N."/>
            <person name="Submissions S."/>
        </authorList>
    </citation>
    <scope>NUCLEOTIDE SEQUENCE [LARGE SCALE GENOMIC DNA]</scope>
    <source>
        <strain evidence="2">DSM 100566</strain>
    </source>
</reference>
<organism evidence="1 2">
    <name type="scientific">Litoreibacter ascidiaceicola</name>
    <dbReference type="NCBI Taxonomy" id="1486859"/>
    <lineage>
        <taxon>Bacteria</taxon>
        <taxon>Pseudomonadati</taxon>
        <taxon>Pseudomonadota</taxon>
        <taxon>Alphaproteobacteria</taxon>
        <taxon>Rhodobacterales</taxon>
        <taxon>Roseobacteraceae</taxon>
        <taxon>Litoreibacter</taxon>
    </lineage>
</organism>